<dbReference type="InterPro" id="IPR036186">
    <property type="entry name" value="Serpin_sf"/>
</dbReference>
<dbReference type="SUPFAM" id="SSF56574">
    <property type="entry name" value="Serpins"/>
    <property type="match status" value="1"/>
</dbReference>
<dbReference type="InterPro" id="IPR023795">
    <property type="entry name" value="Serpin_CS"/>
</dbReference>
<dbReference type="InterPro" id="IPR042178">
    <property type="entry name" value="Serpin_sf_1"/>
</dbReference>
<evidence type="ECO:0000256" key="1">
    <source>
        <dbReference type="RuleBase" id="RU000411"/>
    </source>
</evidence>
<reference evidence="4" key="2">
    <citation type="submission" date="2025-08" db="UniProtKB">
        <authorList>
            <consortium name="Ensembl"/>
        </authorList>
    </citation>
    <scope>IDENTIFICATION</scope>
</reference>
<dbReference type="Proteomes" id="UP000314981">
    <property type="component" value="Chromosome 12"/>
</dbReference>
<comment type="similarity">
    <text evidence="1">Belongs to the serpin family.</text>
</comment>
<dbReference type="Gene3D" id="2.30.39.10">
    <property type="entry name" value="Alpha-1-antitrypsin, domain 1"/>
    <property type="match status" value="1"/>
</dbReference>
<keyword evidence="5" id="KW-1185">Reference proteome</keyword>
<dbReference type="InterPro" id="IPR042185">
    <property type="entry name" value="Serpin_sf_2"/>
</dbReference>
<evidence type="ECO:0000259" key="3">
    <source>
        <dbReference type="SMART" id="SM00093"/>
    </source>
</evidence>
<dbReference type="STRING" id="30522.A0A4W2BS22"/>
<dbReference type="SMART" id="SM00093">
    <property type="entry name" value="SERPIN"/>
    <property type="match status" value="1"/>
</dbReference>
<dbReference type="GO" id="GO:0005615">
    <property type="term" value="C:extracellular space"/>
    <property type="evidence" value="ECO:0007669"/>
    <property type="project" value="InterPro"/>
</dbReference>
<dbReference type="GO" id="GO:0004867">
    <property type="term" value="F:serine-type endopeptidase inhibitor activity"/>
    <property type="evidence" value="ECO:0007669"/>
    <property type="project" value="InterPro"/>
</dbReference>
<dbReference type="InterPro" id="IPR023796">
    <property type="entry name" value="Serpin_dom"/>
</dbReference>
<feature type="region of interest" description="Disordered" evidence="2">
    <location>
        <begin position="73"/>
        <end position="97"/>
    </location>
</feature>
<feature type="domain" description="Serpin" evidence="3">
    <location>
        <begin position="142"/>
        <end position="505"/>
    </location>
</feature>
<reference evidence="4" key="3">
    <citation type="submission" date="2025-09" db="UniProtKB">
        <authorList>
            <consortium name="Ensembl"/>
        </authorList>
    </citation>
    <scope>IDENTIFICATION</scope>
</reference>
<dbReference type="PANTHER" id="PTHR11461:SF129">
    <property type="entry name" value="SERPIN E3"/>
    <property type="match status" value="1"/>
</dbReference>
<name>A0A4W2BS22_BOBOX</name>
<sequence>MSIESVMPSNHLIFCRPLLLPSIFPSIRVFSNDRAGLKFRPSNSWFDFQQVFLRQIQRHILLRVEGCRVTGLLSDSQPQPRTSPRPTPLQDGAAPASLASLPSSAGAMQSLLLALLLLPVCPPGGDSNLHEDLTLLRTDLALRLYRSVAAAGNQTNLVLSPAGAFIPLELLQFGARGNTGRQLAQALGYTVHDPKVREWLQTVYAVLPSTNPGAKLELACTLYVQTGTPLAPCFVEQVSRWANSSLELANFREPNSTAMLANGWGPRQTAGDEPVGSAWERGGGAESAQLVLVSTVSFQSAWRHQFSSDTQLLPFTCAQGLTLEVPMMYQMAEVNFGQFQDPAGHQVGVLELPYLGNVASLLLVLPRDRDTPLSHIEPHLTASLLHAWTASLKRARMEVFLPRFRIQNHFDLKNILYSWGVIDLFDPLRANLKGISGQDGFYVSEAIHKAKIEVSEEGTKASAATALLLLKRSRIPIFKADRPFIFFLREPNTAFVFSIGRVLNPLH</sequence>
<proteinExistence type="inferred from homology"/>
<dbReference type="PROSITE" id="PS00284">
    <property type="entry name" value="SERPIN"/>
    <property type="match status" value="1"/>
</dbReference>
<dbReference type="OMA" id="KGNCISY"/>
<dbReference type="AlphaFoldDB" id="A0A4W2BS22"/>
<dbReference type="Ensembl" id="ENSBIXT00000013406.1">
    <property type="protein sequence ID" value="ENSBIXP00000001708.1"/>
    <property type="gene ID" value="ENSBIXG00000008243.1"/>
</dbReference>
<reference evidence="4 5" key="1">
    <citation type="submission" date="2018-11" db="EMBL/GenBank/DDBJ databases">
        <title>Haplotype-resolved cattle genomes.</title>
        <authorList>
            <person name="Low W.Y."/>
            <person name="Tearle R."/>
            <person name="Bickhart D.M."/>
            <person name="Rosen B.D."/>
            <person name="Koren S."/>
            <person name="Rhie A."/>
            <person name="Hiendleder S."/>
            <person name="Phillippy A.M."/>
            <person name="Smith T.P.L."/>
            <person name="Williams J.L."/>
        </authorList>
    </citation>
    <scope>NUCLEOTIDE SEQUENCE [LARGE SCALE GENOMIC DNA]</scope>
</reference>
<evidence type="ECO:0000313" key="4">
    <source>
        <dbReference type="Ensembl" id="ENSBIXP00000001708.1"/>
    </source>
</evidence>
<protein>
    <recommendedName>
        <fullName evidence="3">Serpin domain-containing protein</fullName>
    </recommendedName>
</protein>
<evidence type="ECO:0000313" key="5">
    <source>
        <dbReference type="Proteomes" id="UP000314981"/>
    </source>
</evidence>
<dbReference type="Gene3D" id="3.30.497.10">
    <property type="entry name" value="Antithrombin, subunit I, domain 2"/>
    <property type="match status" value="1"/>
</dbReference>
<dbReference type="InterPro" id="IPR000215">
    <property type="entry name" value="Serpin_fam"/>
</dbReference>
<dbReference type="Pfam" id="PF00079">
    <property type="entry name" value="Serpin"/>
    <property type="match status" value="1"/>
</dbReference>
<accession>A0A4W2BS22</accession>
<evidence type="ECO:0000256" key="2">
    <source>
        <dbReference type="SAM" id="MobiDB-lite"/>
    </source>
</evidence>
<organism evidence="4 5">
    <name type="scientific">Bos indicus x Bos taurus</name>
    <name type="common">Hybrid cattle</name>
    <dbReference type="NCBI Taxonomy" id="30522"/>
    <lineage>
        <taxon>Eukaryota</taxon>
        <taxon>Metazoa</taxon>
        <taxon>Chordata</taxon>
        <taxon>Craniata</taxon>
        <taxon>Vertebrata</taxon>
        <taxon>Euteleostomi</taxon>
        <taxon>Mammalia</taxon>
        <taxon>Eutheria</taxon>
        <taxon>Laurasiatheria</taxon>
        <taxon>Artiodactyla</taxon>
        <taxon>Ruminantia</taxon>
        <taxon>Pecora</taxon>
        <taxon>Bovidae</taxon>
        <taxon>Bovinae</taxon>
        <taxon>Bos</taxon>
    </lineage>
</organism>
<dbReference type="PANTHER" id="PTHR11461">
    <property type="entry name" value="SERINE PROTEASE INHIBITOR, SERPIN"/>
    <property type="match status" value="1"/>
</dbReference>